<evidence type="ECO:0000256" key="1">
    <source>
        <dbReference type="ARBA" id="ARBA00004123"/>
    </source>
</evidence>
<proteinExistence type="predicted"/>
<dbReference type="EMBL" id="LNIX01000005">
    <property type="protein sequence ID" value="OXA55005.1"/>
    <property type="molecule type" value="Genomic_DNA"/>
</dbReference>
<dbReference type="GO" id="GO:0005634">
    <property type="term" value="C:nucleus"/>
    <property type="evidence" value="ECO:0007669"/>
    <property type="project" value="UniProtKB-SubCell"/>
</dbReference>
<dbReference type="CDD" id="cd00086">
    <property type="entry name" value="homeodomain"/>
    <property type="match status" value="1"/>
</dbReference>
<feature type="region of interest" description="Disordered" evidence="3">
    <location>
        <begin position="24"/>
        <end position="43"/>
    </location>
</feature>
<name>A0A226EBQ6_FOLCA</name>
<dbReference type="SUPFAM" id="SSF46689">
    <property type="entry name" value="Homeodomain-like"/>
    <property type="match status" value="1"/>
</dbReference>
<evidence type="ECO:0000313" key="6">
    <source>
        <dbReference type="Proteomes" id="UP000198287"/>
    </source>
</evidence>
<evidence type="ECO:0000259" key="4">
    <source>
        <dbReference type="PROSITE" id="PS50071"/>
    </source>
</evidence>
<dbReference type="Gene3D" id="1.10.10.60">
    <property type="entry name" value="Homeodomain-like"/>
    <property type="match status" value="1"/>
</dbReference>
<evidence type="ECO:0000256" key="3">
    <source>
        <dbReference type="SAM" id="MobiDB-lite"/>
    </source>
</evidence>
<gene>
    <name evidence="5" type="ORF">Fcan01_10370</name>
</gene>
<dbReference type="AlphaFoldDB" id="A0A226EBQ6"/>
<keyword evidence="6" id="KW-1185">Reference proteome</keyword>
<accession>A0A226EBQ6</accession>
<dbReference type="InterPro" id="IPR009057">
    <property type="entry name" value="Homeodomain-like_sf"/>
</dbReference>
<dbReference type="GO" id="GO:0003677">
    <property type="term" value="F:DNA binding"/>
    <property type="evidence" value="ECO:0007669"/>
    <property type="project" value="UniProtKB-UniRule"/>
</dbReference>
<comment type="caution">
    <text evidence="5">The sequence shown here is derived from an EMBL/GenBank/DDBJ whole genome shotgun (WGS) entry which is preliminary data.</text>
</comment>
<keyword evidence="2 5" id="KW-0371">Homeobox</keyword>
<feature type="DNA-binding region" description="Homeobox" evidence="2">
    <location>
        <begin position="68"/>
        <end position="126"/>
    </location>
</feature>
<sequence length="139" mass="16721">MDKEKASLERNDKDEVVISLNDIPGYYDDDEEEAESEKFSEKVENSVQPHRIKLIEDSFENGYFARRHNLSLEQLEILRTDYEMYSSSKHYPTFEKLQELAKITKLDMLLILRWMSNERYKLEETCQMTWQNFDDTGKY</sequence>
<dbReference type="PROSITE" id="PS50071">
    <property type="entry name" value="HOMEOBOX_2"/>
    <property type="match status" value="1"/>
</dbReference>
<protein>
    <submittedName>
        <fullName evidence="5">Homeobox protein caupolican</fullName>
    </submittedName>
</protein>
<keyword evidence="2 5" id="KW-0238">DNA-binding</keyword>
<organism evidence="5 6">
    <name type="scientific">Folsomia candida</name>
    <name type="common">Springtail</name>
    <dbReference type="NCBI Taxonomy" id="158441"/>
    <lineage>
        <taxon>Eukaryota</taxon>
        <taxon>Metazoa</taxon>
        <taxon>Ecdysozoa</taxon>
        <taxon>Arthropoda</taxon>
        <taxon>Hexapoda</taxon>
        <taxon>Collembola</taxon>
        <taxon>Entomobryomorpha</taxon>
        <taxon>Isotomoidea</taxon>
        <taxon>Isotomidae</taxon>
        <taxon>Proisotominae</taxon>
        <taxon>Folsomia</taxon>
    </lineage>
</organism>
<dbReference type="Proteomes" id="UP000198287">
    <property type="component" value="Unassembled WGS sequence"/>
</dbReference>
<comment type="subcellular location">
    <subcellularLocation>
        <location evidence="1 2">Nucleus</location>
    </subcellularLocation>
</comment>
<evidence type="ECO:0000256" key="2">
    <source>
        <dbReference type="PROSITE-ProRule" id="PRU00108"/>
    </source>
</evidence>
<evidence type="ECO:0000313" key="5">
    <source>
        <dbReference type="EMBL" id="OXA55005.1"/>
    </source>
</evidence>
<keyword evidence="2" id="KW-0539">Nucleus</keyword>
<reference evidence="5 6" key="1">
    <citation type="submission" date="2015-12" db="EMBL/GenBank/DDBJ databases">
        <title>The genome of Folsomia candida.</title>
        <authorList>
            <person name="Faddeeva A."/>
            <person name="Derks M.F."/>
            <person name="Anvar Y."/>
            <person name="Smit S."/>
            <person name="Van Straalen N."/>
            <person name="Roelofs D."/>
        </authorList>
    </citation>
    <scope>NUCLEOTIDE SEQUENCE [LARGE SCALE GENOMIC DNA]</scope>
    <source>
        <strain evidence="5 6">VU population</strain>
        <tissue evidence="5">Whole body</tissue>
    </source>
</reference>
<feature type="domain" description="Homeobox" evidence="4">
    <location>
        <begin position="66"/>
        <end position="125"/>
    </location>
</feature>
<dbReference type="InterPro" id="IPR001356">
    <property type="entry name" value="HD"/>
</dbReference>